<accession>A0A3Q2EKU9</accession>
<keyword evidence="5" id="KW-1185">Reference proteome</keyword>
<evidence type="ECO:0000313" key="5">
    <source>
        <dbReference type="Proteomes" id="UP000265020"/>
    </source>
</evidence>
<dbReference type="InterPro" id="IPR010441">
    <property type="entry name" value="CH_2"/>
</dbReference>
<dbReference type="Pfam" id="PF00406">
    <property type="entry name" value="ADK"/>
    <property type="match status" value="1"/>
</dbReference>
<proteinExistence type="predicted"/>
<dbReference type="STRING" id="28743.ENSCVAP00000032694"/>
<feature type="signal peptide" evidence="1">
    <location>
        <begin position="1"/>
        <end position="22"/>
    </location>
</feature>
<dbReference type="InterPro" id="IPR036872">
    <property type="entry name" value="CH_dom_sf"/>
</dbReference>
<keyword evidence="1" id="KW-0732">Signal</keyword>
<dbReference type="OMA" id="GELCMLQ"/>
<dbReference type="GO" id="GO:0005737">
    <property type="term" value="C:cytoplasm"/>
    <property type="evidence" value="ECO:0007669"/>
    <property type="project" value="UniProtKB-ARBA"/>
</dbReference>
<dbReference type="Ensembl" id="ENSCVAT00000033183.1">
    <property type="protein sequence ID" value="ENSCVAP00000032694.1"/>
    <property type="gene ID" value="ENSCVAG00000022956.1"/>
</dbReference>
<dbReference type="SUPFAM" id="SSF52540">
    <property type="entry name" value="P-loop containing nucleoside triphosphate hydrolases"/>
    <property type="match status" value="1"/>
</dbReference>
<dbReference type="GO" id="GO:0097225">
    <property type="term" value="C:sperm midpiece"/>
    <property type="evidence" value="ECO:0007669"/>
    <property type="project" value="TreeGrafter"/>
</dbReference>
<dbReference type="Pfam" id="PF06294">
    <property type="entry name" value="CH_2"/>
    <property type="match status" value="1"/>
</dbReference>
<reference evidence="4" key="2">
    <citation type="submission" date="2025-09" db="UniProtKB">
        <authorList>
            <consortium name="Ensembl"/>
        </authorList>
    </citation>
    <scope>IDENTIFICATION</scope>
</reference>
<feature type="domain" description="CPC1/SPEF2" evidence="3">
    <location>
        <begin position="272"/>
        <end position="405"/>
    </location>
</feature>
<reference evidence="4" key="1">
    <citation type="submission" date="2025-08" db="UniProtKB">
        <authorList>
            <consortium name="Ensembl"/>
        </authorList>
    </citation>
    <scope>IDENTIFICATION</scope>
</reference>
<evidence type="ECO:0000313" key="4">
    <source>
        <dbReference type="Ensembl" id="ENSCVAP00000032694.1"/>
    </source>
</evidence>
<dbReference type="InterPro" id="IPR027417">
    <property type="entry name" value="P-loop_NTPase"/>
</dbReference>
<protein>
    <submittedName>
        <fullName evidence="4">Uncharacterized protein</fullName>
    </submittedName>
</protein>
<dbReference type="Proteomes" id="UP000265020">
    <property type="component" value="Unassembled WGS sequence"/>
</dbReference>
<dbReference type="Gene3D" id="3.40.50.300">
    <property type="entry name" value="P-loop containing nucleotide triphosphate hydrolases"/>
    <property type="match status" value="1"/>
</dbReference>
<name>A0A3Q2EKU9_CYPVA</name>
<evidence type="ECO:0000259" key="3">
    <source>
        <dbReference type="Pfam" id="PF22946"/>
    </source>
</evidence>
<dbReference type="Gene3D" id="1.10.418.10">
    <property type="entry name" value="Calponin-like domain"/>
    <property type="match status" value="1"/>
</dbReference>
<dbReference type="InterPro" id="IPR054517">
    <property type="entry name" value="SPEF2_D5"/>
</dbReference>
<dbReference type="InterPro" id="IPR052634">
    <property type="entry name" value="Sperm_flagellar-bone_growth"/>
</dbReference>
<feature type="chain" id="PRO_5018640030" evidence="1">
    <location>
        <begin position="23"/>
        <end position="796"/>
    </location>
</feature>
<dbReference type="PANTHER" id="PTHR14919">
    <property type="entry name" value="KPL2-RELATED"/>
    <property type="match status" value="1"/>
</dbReference>
<dbReference type="Pfam" id="PF22946">
    <property type="entry name" value="SPEF2_D5"/>
    <property type="match status" value="1"/>
</dbReference>
<sequence length="796" mass="91514">MFLILYRAFILYLVALSTFTEPRNFAKYFSDGYLFGEILHKYQMLEDFNMFLKKGTSIAKVNNFSRLRPSLKLLGVSYNINIAQDVMKEKLDVVTNLLYQLYVALKGKKSPGGGRAAMQPIARVQLHKEEHGSSSIVRTLNRCVSIFITSAFRLVFQKKQIKIPELKTMEKVRKVKKRFSFILIVFGYSDQPTHVDTSLWAIKHGSGVSESNNELMLQSNKEYIQRIRQRMKEDAVTQKERQKRVDRFLVEQGKALQAQLEEQFDEQLVRCMTRQSQREKCLVKYLMQIRREKEVIIENRRFRDQQYQQQREKDFQEALVRKAVLAQCAKLAREEEIQKELELCKRMGAERVESRHREHFAICLNVLGEMVDLATTVGEYHMLTGNVPTDKKNKEWKELFLRGIPFYEPRNPSQPEPGFSVSLDSLQLKKLEVLNNLDYEEYINMVGEWLWPKDGHGPKLPPGPNNTLAHVVHQLQTLAHPPIVESSASSFPRFRIKACILGKFCSGKTTCLAKIAEVLSTNTLIEEALKPFKDGEEVTQVIRFCFVFIQLPSLAVLGAADLKEMRKGNAVPNELIVKILVKAISQVPAQSGWILDGFPNNVTQARMLEKALGGTVDEEEDFVNNTAEPDAYPYLSKPPPAPTSPVLDLALLLDIPDECVVRRAHIGEVYFWCPYASQEEEDVMYRAQIPHRIAAFSDAWPEVEAWFGDEQNILICLNADKLQECLLDLIDKRREEDEQEKKAVMCPQWVEMQVTCLVNNHSMIIQVTCQNLCNCLAERLFLPISPFACFVLYRKS</sequence>
<dbReference type="AlphaFoldDB" id="A0A3Q2EKU9"/>
<feature type="domain" description="CH-like" evidence="2">
    <location>
        <begin position="21"/>
        <end position="102"/>
    </location>
</feature>
<dbReference type="GO" id="GO:0007288">
    <property type="term" value="P:sperm axoneme assembly"/>
    <property type="evidence" value="ECO:0007669"/>
    <property type="project" value="TreeGrafter"/>
</dbReference>
<dbReference type="GeneTree" id="ENSGT00390000008160"/>
<dbReference type="GO" id="GO:0002177">
    <property type="term" value="C:manchette"/>
    <property type="evidence" value="ECO:0007669"/>
    <property type="project" value="TreeGrafter"/>
</dbReference>
<organism evidence="4 5">
    <name type="scientific">Cyprinodon variegatus</name>
    <name type="common">Sheepshead minnow</name>
    <dbReference type="NCBI Taxonomy" id="28743"/>
    <lineage>
        <taxon>Eukaryota</taxon>
        <taxon>Metazoa</taxon>
        <taxon>Chordata</taxon>
        <taxon>Craniata</taxon>
        <taxon>Vertebrata</taxon>
        <taxon>Euteleostomi</taxon>
        <taxon>Actinopterygii</taxon>
        <taxon>Neopterygii</taxon>
        <taxon>Teleostei</taxon>
        <taxon>Neoteleostei</taxon>
        <taxon>Acanthomorphata</taxon>
        <taxon>Ovalentaria</taxon>
        <taxon>Atherinomorphae</taxon>
        <taxon>Cyprinodontiformes</taxon>
        <taxon>Cyprinodontidae</taxon>
        <taxon>Cyprinodon</taxon>
    </lineage>
</organism>
<dbReference type="PANTHER" id="PTHR14919:SF0">
    <property type="entry name" value="SPERM FLAGELLAR PROTEIN 2"/>
    <property type="match status" value="1"/>
</dbReference>
<evidence type="ECO:0000256" key="1">
    <source>
        <dbReference type="SAM" id="SignalP"/>
    </source>
</evidence>
<evidence type="ECO:0000259" key="2">
    <source>
        <dbReference type="Pfam" id="PF06294"/>
    </source>
</evidence>